<reference evidence="2" key="1">
    <citation type="journal article" date="2023" name="Commun. Biol.">
        <title>Genome analysis of Parmales, the sister group of diatoms, reveals the evolutionary specialization of diatoms from phago-mixotrophs to photoautotrophs.</title>
        <authorList>
            <person name="Ban H."/>
            <person name="Sato S."/>
            <person name="Yoshikawa S."/>
            <person name="Yamada K."/>
            <person name="Nakamura Y."/>
            <person name="Ichinomiya M."/>
            <person name="Sato N."/>
            <person name="Blanc-Mathieu R."/>
            <person name="Endo H."/>
            <person name="Kuwata A."/>
            <person name="Ogata H."/>
        </authorList>
    </citation>
    <scope>NUCLEOTIDE SEQUENCE [LARGE SCALE GENOMIC DNA]</scope>
    <source>
        <strain evidence="2">NIES 3699</strain>
    </source>
</reference>
<evidence type="ECO:0000313" key="2">
    <source>
        <dbReference type="Proteomes" id="UP001165160"/>
    </source>
</evidence>
<organism evidence="1 2">
    <name type="scientific">Triparma verrucosa</name>
    <dbReference type="NCBI Taxonomy" id="1606542"/>
    <lineage>
        <taxon>Eukaryota</taxon>
        <taxon>Sar</taxon>
        <taxon>Stramenopiles</taxon>
        <taxon>Ochrophyta</taxon>
        <taxon>Bolidophyceae</taxon>
        <taxon>Parmales</taxon>
        <taxon>Triparmaceae</taxon>
        <taxon>Triparma</taxon>
    </lineage>
</organism>
<keyword evidence="2" id="KW-1185">Reference proteome</keyword>
<accession>A0A9W7BRR1</accession>
<comment type="caution">
    <text evidence="1">The sequence shown here is derived from an EMBL/GenBank/DDBJ whole genome shotgun (WGS) entry which is preliminary data.</text>
</comment>
<dbReference type="AlphaFoldDB" id="A0A9W7BRR1"/>
<name>A0A9W7BRR1_9STRA</name>
<proteinExistence type="predicted"/>
<evidence type="ECO:0000313" key="1">
    <source>
        <dbReference type="EMBL" id="GMH95271.1"/>
    </source>
</evidence>
<dbReference type="EMBL" id="BRXX01000165">
    <property type="protein sequence ID" value="GMH95271.1"/>
    <property type="molecule type" value="Genomic_DNA"/>
</dbReference>
<dbReference type="Proteomes" id="UP001165160">
    <property type="component" value="Unassembled WGS sequence"/>
</dbReference>
<sequence length="80" mass="9629">MERRRRVDYFKVNPNGTIGEWLEEEVKNRKRIENEDGVKEFWSRRYGVKIELRRALEKGKGREGLKEMVEKYLEEGGMVP</sequence>
<gene>
    <name evidence="1" type="ORF">TrVE_jg807</name>
</gene>
<protein>
    <submittedName>
        <fullName evidence="1">Uncharacterized protein</fullName>
    </submittedName>
</protein>